<feature type="chain" id="PRO_5037940304" description="DUF6801 domain-containing protein" evidence="2">
    <location>
        <begin position="37"/>
        <end position="543"/>
    </location>
</feature>
<gene>
    <name evidence="4" type="ORF">GCM10010145_52700</name>
</gene>
<keyword evidence="5" id="KW-1185">Reference proteome</keyword>
<feature type="compositionally biased region" description="Basic and acidic residues" evidence="1">
    <location>
        <begin position="251"/>
        <end position="264"/>
    </location>
</feature>
<evidence type="ECO:0000259" key="3">
    <source>
        <dbReference type="Pfam" id="PF20611"/>
    </source>
</evidence>
<dbReference type="AlphaFoldDB" id="A0A918BKR3"/>
<protein>
    <recommendedName>
        <fullName evidence="3">DUF6801 domain-containing protein</fullName>
    </recommendedName>
</protein>
<reference evidence="4" key="2">
    <citation type="submission" date="2020-09" db="EMBL/GenBank/DDBJ databases">
        <authorList>
            <person name="Sun Q."/>
            <person name="Ohkuma M."/>
        </authorList>
    </citation>
    <scope>NUCLEOTIDE SEQUENCE</scope>
    <source>
        <strain evidence="4">JCM 3131</strain>
    </source>
</reference>
<keyword evidence="2" id="KW-0732">Signal</keyword>
<organism evidence="4 5">
    <name type="scientific">Streptomyces ruber</name>
    <dbReference type="NCBI Taxonomy" id="83378"/>
    <lineage>
        <taxon>Bacteria</taxon>
        <taxon>Bacillati</taxon>
        <taxon>Actinomycetota</taxon>
        <taxon>Actinomycetes</taxon>
        <taxon>Kitasatosporales</taxon>
        <taxon>Streptomycetaceae</taxon>
        <taxon>Streptomyces</taxon>
    </lineage>
</organism>
<reference evidence="4" key="1">
    <citation type="journal article" date="2014" name="Int. J. Syst. Evol. Microbiol.">
        <title>Complete genome sequence of Corynebacterium casei LMG S-19264T (=DSM 44701T), isolated from a smear-ripened cheese.</title>
        <authorList>
            <consortium name="US DOE Joint Genome Institute (JGI-PGF)"/>
            <person name="Walter F."/>
            <person name="Albersmeier A."/>
            <person name="Kalinowski J."/>
            <person name="Ruckert C."/>
        </authorList>
    </citation>
    <scope>NUCLEOTIDE SEQUENCE</scope>
    <source>
        <strain evidence="4">JCM 3131</strain>
    </source>
</reference>
<dbReference type="EMBL" id="BMQK01000014">
    <property type="protein sequence ID" value="GGQ76393.1"/>
    <property type="molecule type" value="Genomic_DNA"/>
</dbReference>
<name>A0A918BKR3_9ACTN</name>
<dbReference type="Proteomes" id="UP000620156">
    <property type="component" value="Unassembled WGS sequence"/>
</dbReference>
<feature type="signal peptide" evidence="2">
    <location>
        <begin position="1"/>
        <end position="36"/>
    </location>
</feature>
<dbReference type="RefSeq" id="WP_189219340.1">
    <property type="nucleotide sequence ID" value="NZ_BMQK01000014.1"/>
</dbReference>
<dbReference type="InterPro" id="IPR046542">
    <property type="entry name" value="DUF6801"/>
</dbReference>
<feature type="region of interest" description="Disordered" evidence="1">
    <location>
        <begin position="182"/>
        <end position="296"/>
    </location>
</feature>
<evidence type="ECO:0000256" key="2">
    <source>
        <dbReference type="SAM" id="SignalP"/>
    </source>
</evidence>
<evidence type="ECO:0000256" key="1">
    <source>
        <dbReference type="SAM" id="MobiDB-lite"/>
    </source>
</evidence>
<feature type="domain" description="DUF6801" evidence="3">
    <location>
        <begin position="48"/>
        <end position="197"/>
    </location>
</feature>
<proteinExistence type="predicted"/>
<evidence type="ECO:0000313" key="4">
    <source>
        <dbReference type="EMBL" id="GGQ76393.1"/>
    </source>
</evidence>
<evidence type="ECO:0000313" key="5">
    <source>
        <dbReference type="Proteomes" id="UP000620156"/>
    </source>
</evidence>
<comment type="caution">
    <text evidence="4">The sequence shown here is derived from an EMBL/GenBank/DDBJ whole genome shotgun (WGS) entry which is preliminary data.</text>
</comment>
<dbReference type="Pfam" id="PF20611">
    <property type="entry name" value="DUF6801"/>
    <property type="match status" value="1"/>
</dbReference>
<feature type="compositionally biased region" description="Basic and acidic residues" evidence="1">
    <location>
        <begin position="273"/>
        <end position="287"/>
    </location>
</feature>
<feature type="compositionally biased region" description="Low complexity" evidence="1">
    <location>
        <begin position="203"/>
        <end position="225"/>
    </location>
</feature>
<feature type="compositionally biased region" description="Pro residues" evidence="1">
    <location>
        <begin position="226"/>
        <end position="235"/>
    </location>
</feature>
<accession>A0A918BKR3</accession>
<sequence>MRDRRAAPRPPRVRARGAAIAAFVVLAAMAPAAASAAGTQEVAAELPYTCTFPSGQRPAAVRVSATFPDRAAAGEAFTPTDVTTTVVLPAEAVADLTAAGATTARAATRLTVGVTRNEAAAEATWRGTAEPVALPESGPLTLTTMGDVPSVTGRGDGDLTFSAGALAVDLALGTADGTPAGPGPLTVDCAPDGDPPALQPLVTVPVGPGTPAPGGAPSSPDASPGSPAPSAGPPDGPRDGSQDGPQEPEGPAEHQGDRAPRGEGDPPGGTAAADRDAPPCRYDDEHPSTPSSLNAYVTGHTNVNKLKGASLQPAFCMLIEQGNPVDGPPDPDHLVFDTASRADLHHEGRRRTPPFESTFLTFDFVPVKATMVLEQTGPVTIDARIRMRLTDLRTTTDTYVRAPLLLRVTALEVNGTPLAVAPGCRTTSPLTSPEPDPAAHPGDHLVLYGRGEQELGLPATGYLLLSGGTLTGEVTVPAFTGCGTADGENLDRLLTASVSGPGNHVKQIQGQTCSIANPVFGDEFNAPQCTEDLQPAVVPRPER</sequence>